<sequence>MADHDNVHENVIDSHIREEKKKDRNISTDLITQNSKLHEEEITGNAAIRLYDLIFNQKSDSKRKVMIKEAIKRFPEPELSKELDIDI</sequence>
<proteinExistence type="predicted"/>
<organism evidence="1">
    <name type="scientific">marine sediment metagenome</name>
    <dbReference type="NCBI Taxonomy" id="412755"/>
    <lineage>
        <taxon>unclassified sequences</taxon>
        <taxon>metagenomes</taxon>
        <taxon>ecological metagenomes</taxon>
    </lineage>
</organism>
<accession>A0A0F9A3E0</accession>
<gene>
    <name evidence="1" type="ORF">LCGC14_2961500</name>
</gene>
<dbReference type="AlphaFoldDB" id="A0A0F9A3E0"/>
<protein>
    <submittedName>
        <fullName evidence="1">Uncharacterized protein</fullName>
    </submittedName>
</protein>
<name>A0A0F9A3E0_9ZZZZ</name>
<reference evidence="1" key="1">
    <citation type="journal article" date="2015" name="Nature">
        <title>Complex archaea that bridge the gap between prokaryotes and eukaryotes.</title>
        <authorList>
            <person name="Spang A."/>
            <person name="Saw J.H."/>
            <person name="Jorgensen S.L."/>
            <person name="Zaremba-Niedzwiedzka K."/>
            <person name="Martijn J."/>
            <person name="Lind A.E."/>
            <person name="van Eijk R."/>
            <person name="Schleper C."/>
            <person name="Guy L."/>
            <person name="Ettema T.J."/>
        </authorList>
    </citation>
    <scope>NUCLEOTIDE SEQUENCE</scope>
</reference>
<evidence type="ECO:0000313" key="1">
    <source>
        <dbReference type="EMBL" id="KKK66696.1"/>
    </source>
</evidence>
<comment type="caution">
    <text evidence="1">The sequence shown here is derived from an EMBL/GenBank/DDBJ whole genome shotgun (WGS) entry which is preliminary data.</text>
</comment>
<dbReference type="EMBL" id="LAZR01059960">
    <property type="protein sequence ID" value="KKK66696.1"/>
    <property type="molecule type" value="Genomic_DNA"/>
</dbReference>